<name>A0A4V3XFL9_9AGAM</name>
<dbReference type="EMBL" id="SGPL01000088">
    <property type="protein sequence ID" value="THH18073.1"/>
    <property type="molecule type" value="Genomic_DNA"/>
</dbReference>
<dbReference type="Proteomes" id="UP000310158">
    <property type="component" value="Unassembled WGS sequence"/>
</dbReference>
<proteinExistence type="predicted"/>
<keyword evidence="2" id="KW-1185">Reference proteome</keyword>
<evidence type="ECO:0000313" key="1">
    <source>
        <dbReference type="EMBL" id="THH18073.1"/>
    </source>
</evidence>
<dbReference type="AlphaFoldDB" id="A0A4V3XFL9"/>
<reference evidence="1 2" key="1">
    <citation type="submission" date="2019-02" db="EMBL/GenBank/DDBJ databases">
        <title>Genome sequencing of the rare red list fungi Bondarzewia mesenterica.</title>
        <authorList>
            <person name="Buettner E."/>
            <person name="Kellner H."/>
        </authorList>
    </citation>
    <scope>NUCLEOTIDE SEQUENCE [LARGE SCALE GENOMIC DNA]</scope>
    <source>
        <strain evidence="1 2">DSM 108281</strain>
    </source>
</reference>
<accession>A0A4V3XFL9</accession>
<sequence>MDQYDVLWSDDNLLDDSCSMPVMADSVLDSLPAHVYADPSLLMSTHSNQAHQDLNPDYIPAADHQVDFLYEMRHIKELQLQPAAEQRRESEQWRREREAELAIAEFRLHTESMQSSQNQSLLPSYPGTHQHSNGLFGSSIKDNLADNVASSSLPPIVITPPLASQGHWIPILSSVSSTGPKKRMLRLVKECEARCSSRGTLMAKLIMCGEHSELDVQYHADHRCNACAPIDASSASSRKRKHEVENTSSPAVSSAYPVHINTGDAAIMEGRKTCNHWHARFGAWDMKIAVWELPRDLQGREELPVF</sequence>
<protein>
    <submittedName>
        <fullName evidence="1">Uncharacterized protein</fullName>
    </submittedName>
</protein>
<comment type="caution">
    <text evidence="1">The sequence shown here is derived from an EMBL/GenBank/DDBJ whole genome shotgun (WGS) entry which is preliminary data.</text>
</comment>
<evidence type="ECO:0000313" key="2">
    <source>
        <dbReference type="Proteomes" id="UP000310158"/>
    </source>
</evidence>
<gene>
    <name evidence="1" type="ORF">EW146_g2873</name>
</gene>
<organism evidence="1 2">
    <name type="scientific">Bondarzewia mesenterica</name>
    <dbReference type="NCBI Taxonomy" id="1095465"/>
    <lineage>
        <taxon>Eukaryota</taxon>
        <taxon>Fungi</taxon>
        <taxon>Dikarya</taxon>
        <taxon>Basidiomycota</taxon>
        <taxon>Agaricomycotina</taxon>
        <taxon>Agaricomycetes</taxon>
        <taxon>Russulales</taxon>
        <taxon>Bondarzewiaceae</taxon>
        <taxon>Bondarzewia</taxon>
    </lineage>
</organism>